<dbReference type="Gene3D" id="1.20.120.20">
    <property type="entry name" value="Apolipoprotein"/>
    <property type="match status" value="1"/>
</dbReference>
<dbReference type="Proteomes" id="UP000256970">
    <property type="component" value="Unassembled WGS sequence"/>
</dbReference>
<gene>
    <name evidence="1" type="ORF">BQ4739_LOCUS7373</name>
</gene>
<protein>
    <submittedName>
        <fullName evidence="1">Uncharacterized protein</fullName>
    </submittedName>
</protein>
<dbReference type="AlphaFoldDB" id="A0A383VN47"/>
<organism evidence="1 2">
    <name type="scientific">Tetradesmus obliquus</name>
    <name type="common">Green alga</name>
    <name type="synonym">Acutodesmus obliquus</name>
    <dbReference type="NCBI Taxonomy" id="3088"/>
    <lineage>
        <taxon>Eukaryota</taxon>
        <taxon>Viridiplantae</taxon>
        <taxon>Chlorophyta</taxon>
        <taxon>core chlorophytes</taxon>
        <taxon>Chlorophyceae</taxon>
        <taxon>CS clade</taxon>
        <taxon>Sphaeropleales</taxon>
        <taxon>Scenedesmaceae</taxon>
        <taxon>Tetradesmus</taxon>
    </lineage>
</organism>
<accession>A0A383VN47</accession>
<sequence length="146" mass="15296">MMLTGKTPTVRLAGSRTARPAVTRPVRPVLPCRAHNKDEYKDNPLYAKEAAGAAGNAASRGAEEVKDALVDTGDRLKEAAGETGEAIKHGVKAAGENVKEGVEQAQEPRVDSGVHDTWESTQDAAKGTAKDVKKAAEGLGDRISGH</sequence>
<proteinExistence type="predicted"/>
<name>A0A383VN47_TETOB</name>
<keyword evidence="2" id="KW-1185">Reference proteome</keyword>
<reference evidence="1 2" key="1">
    <citation type="submission" date="2016-10" db="EMBL/GenBank/DDBJ databases">
        <authorList>
            <person name="Cai Z."/>
        </authorList>
    </citation>
    <scope>NUCLEOTIDE SEQUENCE [LARGE SCALE GENOMIC DNA]</scope>
</reference>
<evidence type="ECO:0000313" key="1">
    <source>
        <dbReference type="EMBL" id="SZX66947.1"/>
    </source>
</evidence>
<evidence type="ECO:0000313" key="2">
    <source>
        <dbReference type="Proteomes" id="UP000256970"/>
    </source>
</evidence>
<dbReference type="EMBL" id="FNXT01000767">
    <property type="protein sequence ID" value="SZX66947.1"/>
    <property type="molecule type" value="Genomic_DNA"/>
</dbReference>